<evidence type="ECO:0008006" key="3">
    <source>
        <dbReference type="Google" id="ProtNLM"/>
    </source>
</evidence>
<dbReference type="InterPro" id="IPR045662">
    <property type="entry name" value="DUF6388"/>
</dbReference>
<gene>
    <name evidence="1" type="ORF">AYO28_09810</name>
</gene>
<protein>
    <recommendedName>
        <fullName evidence="3">Dephospho-CoA kinase</fullName>
    </recommendedName>
</protein>
<evidence type="ECO:0000313" key="1">
    <source>
        <dbReference type="EMBL" id="OAI94158.1"/>
    </source>
</evidence>
<evidence type="ECO:0000313" key="2">
    <source>
        <dbReference type="Proteomes" id="UP000077752"/>
    </source>
</evidence>
<dbReference type="Pfam" id="PF19925">
    <property type="entry name" value="DUF6388"/>
    <property type="match status" value="1"/>
</dbReference>
<name>A0A177ST59_PSEPU</name>
<dbReference type="AlphaFoldDB" id="A0A177ST59"/>
<sequence length="101" mass="11602">MIAKESRQAVALERFAQANPQLLAEIAVLSDLEQRQQIQWAFEDEAQEQGIEPWELTLRLVAESPEELQVMRLEVHREVAEALGMSWEEYCDFNEIDGLSG</sequence>
<proteinExistence type="predicted"/>
<reference evidence="1 2" key="1">
    <citation type="submission" date="2016-03" db="EMBL/GenBank/DDBJ databases">
        <title>Draft Genome Assembly of Pseudomonas putida strain CBF10-2.</title>
        <authorList>
            <person name="Iyer R.S."/>
            <person name="Damania A."/>
        </authorList>
    </citation>
    <scope>NUCLEOTIDE SEQUENCE [LARGE SCALE GENOMIC DNA]</scope>
    <source>
        <strain evidence="1 2">CBF10-2</strain>
    </source>
</reference>
<dbReference type="Proteomes" id="UP000077752">
    <property type="component" value="Unassembled WGS sequence"/>
</dbReference>
<dbReference type="EMBL" id="LUCV01000007">
    <property type="protein sequence ID" value="OAI94158.1"/>
    <property type="molecule type" value="Genomic_DNA"/>
</dbReference>
<dbReference type="RefSeq" id="WP_064301779.1">
    <property type="nucleotide sequence ID" value="NZ_LUCV01000007.1"/>
</dbReference>
<organism evidence="1 2">
    <name type="scientific">Pseudomonas putida</name>
    <name type="common">Arthrobacter siderocapsulatus</name>
    <dbReference type="NCBI Taxonomy" id="303"/>
    <lineage>
        <taxon>Bacteria</taxon>
        <taxon>Pseudomonadati</taxon>
        <taxon>Pseudomonadota</taxon>
        <taxon>Gammaproteobacteria</taxon>
        <taxon>Pseudomonadales</taxon>
        <taxon>Pseudomonadaceae</taxon>
        <taxon>Pseudomonas</taxon>
    </lineage>
</organism>
<accession>A0A177ST59</accession>
<comment type="caution">
    <text evidence="1">The sequence shown here is derived from an EMBL/GenBank/DDBJ whole genome shotgun (WGS) entry which is preliminary data.</text>
</comment>